<keyword evidence="3" id="KW-1185">Reference proteome</keyword>
<dbReference type="EMBL" id="JACGWO010000008">
    <property type="protein sequence ID" value="KAK4421488.1"/>
    <property type="molecule type" value="Genomic_DNA"/>
</dbReference>
<reference evidence="2" key="1">
    <citation type="submission" date="2020-06" db="EMBL/GenBank/DDBJ databases">
        <authorList>
            <person name="Li T."/>
            <person name="Hu X."/>
            <person name="Zhang T."/>
            <person name="Song X."/>
            <person name="Zhang H."/>
            <person name="Dai N."/>
            <person name="Sheng W."/>
            <person name="Hou X."/>
            <person name="Wei L."/>
        </authorList>
    </citation>
    <scope>NUCLEOTIDE SEQUENCE</scope>
    <source>
        <strain evidence="2">3651</strain>
        <tissue evidence="2">Leaf</tissue>
    </source>
</reference>
<comment type="caution">
    <text evidence="2">The sequence shown here is derived from an EMBL/GenBank/DDBJ whole genome shotgun (WGS) entry which is preliminary data.</text>
</comment>
<feature type="non-terminal residue" evidence="2">
    <location>
        <position position="153"/>
    </location>
</feature>
<dbReference type="AlphaFoldDB" id="A0AAE2CGN2"/>
<reference evidence="2" key="2">
    <citation type="journal article" date="2024" name="Plant">
        <title>Genomic evolution and insights into agronomic trait innovations of Sesamum species.</title>
        <authorList>
            <person name="Miao H."/>
            <person name="Wang L."/>
            <person name="Qu L."/>
            <person name="Liu H."/>
            <person name="Sun Y."/>
            <person name="Le M."/>
            <person name="Wang Q."/>
            <person name="Wei S."/>
            <person name="Zheng Y."/>
            <person name="Lin W."/>
            <person name="Duan Y."/>
            <person name="Cao H."/>
            <person name="Xiong S."/>
            <person name="Wang X."/>
            <person name="Wei L."/>
            <person name="Li C."/>
            <person name="Ma Q."/>
            <person name="Ju M."/>
            <person name="Zhao R."/>
            <person name="Li G."/>
            <person name="Mu C."/>
            <person name="Tian Q."/>
            <person name="Mei H."/>
            <person name="Zhang T."/>
            <person name="Gao T."/>
            <person name="Zhang H."/>
        </authorList>
    </citation>
    <scope>NUCLEOTIDE SEQUENCE</scope>
    <source>
        <strain evidence="2">3651</strain>
    </source>
</reference>
<feature type="compositionally biased region" description="Basic and acidic residues" evidence="1">
    <location>
        <begin position="56"/>
        <end position="78"/>
    </location>
</feature>
<sequence>GEAIEVEADADLIGRGSGDRRSRKGEGRSTTWLERSVEVGTTVGKEKRRGGCSSGGEEKAHRRGDKVKGRNDKGEGDGGGKGAASRRGVMGRGWPNSDEPGEEEAAGYKDKDEGYDRAVGEWEKVFDFAVLWQNWLHELLTAAMTLGCKNWLH</sequence>
<evidence type="ECO:0000256" key="1">
    <source>
        <dbReference type="SAM" id="MobiDB-lite"/>
    </source>
</evidence>
<accession>A0AAE2CGN2</accession>
<organism evidence="2 3">
    <name type="scientific">Sesamum alatum</name>
    <dbReference type="NCBI Taxonomy" id="300844"/>
    <lineage>
        <taxon>Eukaryota</taxon>
        <taxon>Viridiplantae</taxon>
        <taxon>Streptophyta</taxon>
        <taxon>Embryophyta</taxon>
        <taxon>Tracheophyta</taxon>
        <taxon>Spermatophyta</taxon>
        <taxon>Magnoliopsida</taxon>
        <taxon>eudicotyledons</taxon>
        <taxon>Gunneridae</taxon>
        <taxon>Pentapetalae</taxon>
        <taxon>asterids</taxon>
        <taxon>lamiids</taxon>
        <taxon>Lamiales</taxon>
        <taxon>Pedaliaceae</taxon>
        <taxon>Sesamum</taxon>
    </lineage>
</organism>
<protein>
    <submittedName>
        <fullName evidence="2">Uncharacterized protein</fullName>
    </submittedName>
</protein>
<name>A0AAE2CGN2_9LAMI</name>
<feature type="region of interest" description="Disordered" evidence="1">
    <location>
        <begin position="1"/>
        <end position="110"/>
    </location>
</feature>
<dbReference type="Proteomes" id="UP001293254">
    <property type="component" value="Unassembled WGS sequence"/>
</dbReference>
<proteinExistence type="predicted"/>
<gene>
    <name evidence="2" type="ORF">Salat_2099400</name>
</gene>
<evidence type="ECO:0000313" key="2">
    <source>
        <dbReference type="EMBL" id="KAK4421488.1"/>
    </source>
</evidence>
<feature type="compositionally biased region" description="Acidic residues" evidence="1">
    <location>
        <begin position="1"/>
        <end position="10"/>
    </location>
</feature>
<feature type="compositionally biased region" description="Basic and acidic residues" evidence="1">
    <location>
        <begin position="17"/>
        <end position="27"/>
    </location>
</feature>
<evidence type="ECO:0000313" key="3">
    <source>
        <dbReference type="Proteomes" id="UP001293254"/>
    </source>
</evidence>